<evidence type="ECO:0000256" key="13">
    <source>
        <dbReference type="ARBA" id="ARBA00023204"/>
    </source>
</evidence>
<dbReference type="SUPFAM" id="SSF52540">
    <property type="entry name" value="P-loop containing nucleoside triphosphate hydrolases"/>
    <property type="match status" value="1"/>
</dbReference>
<dbReference type="PANTHER" id="PTHR13710">
    <property type="entry name" value="DNA HELICASE RECQ FAMILY MEMBER"/>
    <property type="match status" value="1"/>
</dbReference>
<dbReference type="Pfam" id="PF09382">
    <property type="entry name" value="RQC"/>
    <property type="match status" value="1"/>
</dbReference>
<evidence type="ECO:0000256" key="14">
    <source>
        <dbReference type="ARBA" id="ARBA00023235"/>
    </source>
</evidence>
<evidence type="ECO:0000259" key="18">
    <source>
        <dbReference type="PROSITE" id="PS51192"/>
    </source>
</evidence>
<dbReference type="PANTHER" id="PTHR13710:SF105">
    <property type="entry name" value="ATP-DEPENDENT DNA HELICASE Q1"/>
    <property type="match status" value="1"/>
</dbReference>
<dbReference type="EC" id="5.6.2.4" evidence="16"/>
<dbReference type="SMART" id="SM00487">
    <property type="entry name" value="DEXDc"/>
    <property type="match status" value="1"/>
</dbReference>
<keyword evidence="10" id="KW-0067">ATP-binding</keyword>
<dbReference type="InterPro" id="IPR002121">
    <property type="entry name" value="HRDC_dom"/>
</dbReference>
<keyword evidence="21" id="KW-1185">Reference proteome</keyword>
<dbReference type="InterPro" id="IPR006293">
    <property type="entry name" value="DNA_helicase_ATP-dep_RecQ_bac"/>
</dbReference>
<feature type="domain" description="HRDC" evidence="17">
    <location>
        <begin position="627"/>
        <end position="707"/>
    </location>
</feature>
<reference evidence="21" key="1">
    <citation type="journal article" date="2019" name="Int. J. Syst. Evol. Microbiol.">
        <title>The Global Catalogue of Microorganisms (GCM) 10K type strain sequencing project: providing services to taxonomists for standard genome sequencing and annotation.</title>
        <authorList>
            <consortium name="The Broad Institute Genomics Platform"/>
            <consortium name="The Broad Institute Genome Sequencing Center for Infectious Disease"/>
            <person name="Wu L."/>
            <person name="Ma J."/>
        </authorList>
    </citation>
    <scope>NUCLEOTIDE SEQUENCE [LARGE SCALE GENOMIC DNA]</scope>
    <source>
        <strain evidence="21">JCM 1417</strain>
    </source>
</reference>
<dbReference type="SMART" id="SM00956">
    <property type="entry name" value="RQC"/>
    <property type="match status" value="1"/>
</dbReference>
<feature type="domain" description="Helicase C-terminal" evidence="19">
    <location>
        <begin position="215"/>
        <end position="363"/>
    </location>
</feature>
<dbReference type="SUPFAM" id="SSF46785">
    <property type="entry name" value="Winged helix' DNA-binding domain"/>
    <property type="match status" value="1"/>
</dbReference>
<proteinExistence type="inferred from homology"/>
<dbReference type="PROSITE" id="PS51192">
    <property type="entry name" value="HELICASE_ATP_BIND_1"/>
    <property type="match status" value="1"/>
</dbReference>
<comment type="catalytic activity">
    <reaction evidence="15">
        <text>Couples ATP hydrolysis with the unwinding of duplex DNA by translocating in the 3'-5' direction.</text>
        <dbReference type="EC" id="5.6.2.4"/>
    </reaction>
</comment>
<keyword evidence="13" id="KW-0234">DNA repair</keyword>
<dbReference type="CDD" id="cd17920">
    <property type="entry name" value="DEXHc_RecQ"/>
    <property type="match status" value="1"/>
</dbReference>
<keyword evidence="9" id="KW-0862">Zinc</keyword>
<dbReference type="SMART" id="SM00341">
    <property type="entry name" value="HRDC"/>
    <property type="match status" value="2"/>
</dbReference>
<dbReference type="PROSITE" id="PS50967">
    <property type="entry name" value="HRDC"/>
    <property type="match status" value="2"/>
</dbReference>
<comment type="caution">
    <text evidence="20">The sequence shown here is derived from an EMBL/GenBank/DDBJ whole genome shotgun (WGS) entry which is preliminary data.</text>
</comment>
<dbReference type="RefSeq" id="WP_425544749.1">
    <property type="nucleotide sequence ID" value="NZ_BAAACI010000001.1"/>
</dbReference>
<evidence type="ECO:0000313" key="20">
    <source>
        <dbReference type="EMBL" id="GAA0767440.1"/>
    </source>
</evidence>
<dbReference type="InterPro" id="IPR036390">
    <property type="entry name" value="WH_DNA-bd_sf"/>
</dbReference>
<evidence type="ECO:0000256" key="8">
    <source>
        <dbReference type="ARBA" id="ARBA00022806"/>
    </source>
</evidence>
<protein>
    <recommendedName>
        <fullName evidence="16">DNA helicase RecQ</fullName>
        <ecNumber evidence="16">5.6.2.4</ecNumber>
    </recommendedName>
</protein>
<dbReference type="SUPFAM" id="SSF47819">
    <property type="entry name" value="HRDC-like"/>
    <property type="match status" value="2"/>
</dbReference>
<keyword evidence="8 20" id="KW-0347">Helicase</keyword>
<evidence type="ECO:0000256" key="4">
    <source>
        <dbReference type="ARBA" id="ARBA00022723"/>
    </source>
</evidence>
<evidence type="ECO:0000313" key="21">
    <source>
        <dbReference type="Proteomes" id="UP001501047"/>
    </source>
</evidence>
<dbReference type="Gene3D" id="3.40.50.300">
    <property type="entry name" value="P-loop containing nucleotide triphosphate hydrolases"/>
    <property type="match status" value="2"/>
</dbReference>
<dbReference type="Pfam" id="PF00270">
    <property type="entry name" value="DEAD"/>
    <property type="match status" value="1"/>
</dbReference>
<comment type="cofactor">
    <cofactor evidence="1">
        <name>Mg(2+)</name>
        <dbReference type="ChEBI" id="CHEBI:18420"/>
    </cofactor>
</comment>
<dbReference type="Pfam" id="PF00570">
    <property type="entry name" value="HRDC"/>
    <property type="match status" value="2"/>
</dbReference>
<keyword evidence="5" id="KW-0547">Nucleotide-binding</keyword>
<dbReference type="CDD" id="cd18794">
    <property type="entry name" value="SF2_C_RecQ"/>
    <property type="match status" value="1"/>
</dbReference>
<keyword evidence="14" id="KW-0413">Isomerase</keyword>
<evidence type="ECO:0000256" key="16">
    <source>
        <dbReference type="NCBIfam" id="TIGR01389"/>
    </source>
</evidence>
<dbReference type="EMBL" id="BAAACI010000001">
    <property type="protein sequence ID" value="GAA0767440.1"/>
    <property type="molecule type" value="Genomic_DNA"/>
</dbReference>
<dbReference type="InterPro" id="IPR032284">
    <property type="entry name" value="RecQ_Zn-bd"/>
</dbReference>
<dbReference type="InterPro" id="IPR027417">
    <property type="entry name" value="P-loop_NTPase"/>
</dbReference>
<dbReference type="InterPro" id="IPR014001">
    <property type="entry name" value="Helicase_ATP-bd"/>
</dbReference>
<evidence type="ECO:0000259" key="19">
    <source>
        <dbReference type="PROSITE" id="PS51194"/>
    </source>
</evidence>
<dbReference type="Pfam" id="PF14493">
    <property type="entry name" value="HTH_40"/>
    <property type="match status" value="1"/>
</dbReference>
<dbReference type="InterPro" id="IPR029491">
    <property type="entry name" value="Helicase_HTH"/>
</dbReference>
<dbReference type="Proteomes" id="UP001501047">
    <property type="component" value="Unassembled WGS sequence"/>
</dbReference>
<evidence type="ECO:0000256" key="12">
    <source>
        <dbReference type="ARBA" id="ARBA00023172"/>
    </source>
</evidence>
<evidence type="ECO:0000256" key="3">
    <source>
        <dbReference type="ARBA" id="ARBA00005446"/>
    </source>
</evidence>
<evidence type="ECO:0000256" key="1">
    <source>
        <dbReference type="ARBA" id="ARBA00001946"/>
    </source>
</evidence>
<dbReference type="Gene3D" id="1.10.10.10">
    <property type="entry name" value="Winged helix-like DNA-binding domain superfamily/Winged helix DNA-binding domain"/>
    <property type="match status" value="1"/>
</dbReference>
<dbReference type="InterPro" id="IPR011545">
    <property type="entry name" value="DEAD/DEAH_box_helicase_dom"/>
</dbReference>
<comment type="similarity">
    <text evidence="3">Belongs to the helicase family. RecQ subfamily.</text>
</comment>
<dbReference type="InterPro" id="IPR010997">
    <property type="entry name" value="HRDC-like_sf"/>
</dbReference>
<comment type="cofactor">
    <cofactor evidence="2">
        <name>Zn(2+)</name>
        <dbReference type="ChEBI" id="CHEBI:29105"/>
    </cofactor>
</comment>
<dbReference type="NCBIfam" id="TIGR01389">
    <property type="entry name" value="recQ"/>
    <property type="match status" value="1"/>
</dbReference>
<evidence type="ECO:0000256" key="9">
    <source>
        <dbReference type="ARBA" id="ARBA00022833"/>
    </source>
</evidence>
<dbReference type="SMART" id="SM00490">
    <property type="entry name" value="HELICc"/>
    <property type="match status" value="1"/>
</dbReference>
<dbReference type="PROSITE" id="PS51194">
    <property type="entry name" value="HELICASE_CTER"/>
    <property type="match status" value="1"/>
</dbReference>
<dbReference type="Pfam" id="PF00271">
    <property type="entry name" value="Helicase_C"/>
    <property type="match status" value="1"/>
</dbReference>
<evidence type="ECO:0000256" key="2">
    <source>
        <dbReference type="ARBA" id="ARBA00001947"/>
    </source>
</evidence>
<gene>
    <name evidence="20" type="primary">recQ</name>
    <name evidence="20" type="ORF">GCM10008908_06490</name>
</gene>
<evidence type="ECO:0000256" key="10">
    <source>
        <dbReference type="ARBA" id="ARBA00022840"/>
    </source>
</evidence>
<evidence type="ECO:0000256" key="11">
    <source>
        <dbReference type="ARBA" id="ARBA00023125"/>
    </source>
</evidence>
<keyword evidence="11" id="KW-0238">DNA-binding</keyword>
<organism evidence="20 21">
    <name type="scientific">Clostridium subterminale</name>
    <dbReference type="NCBI Taxonomy" id="1550"/>
    <lineage>
        <taxon>Bacteria</taxon>
        <taxon>Bacillati</taxon>
        <taxon>Bacillota</taxon>
        <taxon>Clostridia</taxon>
        <taxon>Eubacteriales</taxon>
        <taxon>Clostridiaceae</taxon>
        <taxon>Clostridium</taxon>
    </lineage>
</organism>
<dbReference type="Gene3D" id="1.10.150.80">
    <property type="entry name" value="HRDC domain"/>
    <property type="match status" value="2"/>
</dbReference>
<feature type="domain" description="Helicase ATP-binding" evidence="18">
    <location>
        <begin position="26"/>
        <end position="195"/>
    </location>
</feature>
<evidence type="ECO:0000256" key="7">
    <source>
        <dbReference type="ARBA" id="ARBA00022801"/>
    </source>
</evidence>
<sequence>MKETMKEILEKYYGYKRFRPGQEQVIESILKGEDALTIMSTGSGKSICYQVPALILQGLTIVISPLISLMKDQVDALKDMGIPCSYINSSLSSEEFRMVLDGIKEEKYKILYIAPERLDNIEFYNVISRLPISQIAIDEAHCVSQWGHDFRASYKRIAGFIERLMVRPIITAFTATASKEVRQDIVKLLKLQSPKIFITGFDRENLSINIVKSENKKKYLLKFMEDNKENSGIIYGATRKEVDNIYRELSSKGYNIARYHAGLTDEERKENQEDFIYDRVKIMVATNAFGMGIDKSNIRYVVHYNMPKNIEGYYQEIGRAGRDGEKSQCILLFSPGDIHVQKYLIEMSIENPERKNNQYKALQQMVDFVYSNDCYRKYILKYFGESYEEDCNNCSNCLNQGEIVDKTVDAQKVLSCIYRMKRNYGTTMLIDVLRGSKNKKVTQFNFQELSTYGIMKDYSGDNLKTFINTLISHGYVSQVEGTYPVLALNNKSMEVLRGQEVVHFKEFKVKVNAEVRNELFDILRELRYNMAKAAGIPPYIIFSDGTLREMSIKYPTNKEEFLEISGVGETKYSKYGKEFEGAIIEYIKVNNLNDKYKDNSNKSFEEVSVTKSEEVNSINEESEDFYVKTDKKLFEKLALVRKELSRIEGAMEQNIIAKNTLKEISGRYPKNLEELKDIGGMGPKKIEKYGVALIEAVNTYIGEEGISPIWEEKKKKRLVIDGDERKNKEIALDMLNEDFAIEDIAEEIEVSISTILGYVTEYIEEYGRPKFSIPLNKFFNQDEEKIIMDVCERVGYDKVSKVKAELPKTINYESIRAVILKNYF</sequence>
<feature type="domain" description="HRDC" evidence="17">
    <location>
        <begin position="513"/>
        <end position="593"/>
    </location>
</feature>
<keyword evidence="12" id="KW-0233">DNA recombination</keyword>
<dbReference type="NCBIfam" id="TIGR00614">
    <property type="entry name" value="recQ_fam"/>
    <property type="match status" value="1"/>
</dbReference>
<evidence type="ECO:0000256" key="15">
    <source>
        <dbReference type="ARBA" id="ARBA00034617"/>
    </source>
</evidence>
<evidence type="ECO:0000259" key="17">
    <source>
        <dbReference type="PROSITE" id="PS50967"/>
    </source>
</evidence>
<accession>A0ABP3VW72</accession>
<evidence type="ECO:0000256" key="6">
    <source>
        <dbReference type="ARBA" id="ARBA00022763"/>
    </source>
</evidence>
<dbReference type="InterPro" id="IPR036388">
    <property type="entry name" value="WH-like_DNA-bd_sf"/>
</dbReference>
<dbReference type="InterPro" id="IPR044876">
    <property type="entry name" value="HRDC_dom_sf"/>
</dbReference>
<dbReference type="InterPro" id="IPR001650">
    <property type="entry name" value="Helicase_C-like"/>
</dbReference>
<evidence type="ECO:0000256" key="5">
    <source>
        <dbReference type="ARBA" id="ARBA00022741"/>
    </source>
</evidence>
<dbReference type="Pfam" id="PF16124">
    <property type="entry name" value="RecQ_Zn_bind"/>
    <property type="match status" value="1"/>
</dbReference>
<keyword evidence="6" id="KW-0227">DNA damage</keyword>
<dbReference type="InterPro" id="IPR018982">
    <property type="entry name" value="RQC_domain"/>
</dbReference>
<keyword evidence="7" id="KW-0378">Hydrolase</keyword>
<keyword evidence="4" id="KW-0479">Metal-binding</keyword>
<dbReference type="GO" id="GO:0004386">
    <property type="term" value="F:helicase activity"/>
    <property type="evidence" value="ECO:0007669"/>
    <property type="project" value="UniProtKB-KW"/>
</dbReference>
<dbReference type="InterPro" id="IPR004589">
    <property type="entry name" value="DNA_helicase_ATP-dep_RecQ"/>
</dbReference>
<name>A0ABP3VW72_CLOSU</name>